<sequence>MANVDWWWFFGGSFLDALIGPNLFVPGEPFLIGAGYLLSSGALYGVIAVLCGGLLGDQLSFWIGRRFGAKGRRWMGSHIQRTRRPLARTRLLLKKRGPLVVAAARLLGPVAWIMPFLAGSYAMRWSTFTLYSLIGLSIGVGQFVLMGYLLAQGIALLPSWDSVVLALQEHSLLLMAIITASATCYWLYRRYKWKKWLTMILCWLTTLAGANYYHFFHSQAYDMAWISSAQARMASTAEPDNSALVLDELNYQVFPGLAPVYQAQPINIIYKGEHPDRLMKQLGWIENKTFSNDQLTARQYLGLIDDTTPPVSDLYWNLQPQWLAYQVKGDLLKRHHIRWWYAGQEAETGNTIWLAAISYDDNIKLAHYKGLITLLHAIDPDTDVERDTLMQNAQQQGWNTEYAPFGEIIAFSKSRHYFSDGRVAIIAETNSCSASAC</sequence>
<feature type="transmembrane region" description="Helical" evidence="7">
    <location>
        <begin position="195"/>
        <end position="213"/>
    </location>
</feature>
<evidence type="ECO:0000256" key="4">
    <source>
        <dbReference type="ARBA" id="ARBA00022692"/>
    </source>
</evidence>
<feature type="transmembrane region" description="Helical" evidence="7">
    <location>
        <begin position="6"/>
        <end position="24"/>
    </location>
</feature>
<dbReference type="PANTHER" id="PTHR30353:SF15">
    <property type="entry name" value="INNER MEMBRANE PROTEIN YABI"/>
    <property type="match status" value="1"/>
</dbReference>
<accession>A0A0J1GQ08</accession>
<feature type="transmembrane region" description="Helical" evidence="7">
    <location>
        <begin position="171"/>
        <end position="188"/>
    </location>
</feature>
<feature type="domain" description="LssY-like C-terminal" evidence="9">
    <location>
        <begin position="261"/>
        <end position="421"/>
    </location>
</feature>
<feature type="domain" description="VTT" evidence="8">
    <location>
        <begin position="25"/>
        <end position="148"/>
    </location>
</feature>
<dbReference type="EMBL" id="LDOV01000010">
    <property type="protein sequence ID" value="KLV01838.1"/>
    <property type="molecule type" value="Genomic_DNA"/>
</dbReference>
<dbReference type="InterPro" id="IPR025902">
    <property type="entry name" value="LssY-like-C_dom"/>
</dbReference>
<dbReference type="InterPro" id="IPR032818">
    <property type="entry name" value="DedA-like"/>
</dbReference>
<comment type="similarity">
    <text evidence="2">Belongs to the DedA family.</text>
</comment>
<organism evidence="10 11">
    <name type="scientific">Photobacterium aphoticum</name>
    <dbReference type="NCBI Taxonomy" id="754436"/>
    <lineage>
        <taxon>Bacteria</taxon>
        <taxon>Pseudomonadati</taxon>
        <taxon>Pseudomonadota</taxon>
        <taxon>Gammaproteobacteria</taxon>
        <taxon>Vibrionales</taxon>
        <taxon>Vibrionaceae</taxon>
        <taxon>Photobacterium</taxon>
    </lineage>
</organism>
<gene>
    <name evidence="10" type="ORF">ABT58_05320</name>
</gene>
<dbReference type="AlphaFoldDB" id="A0A0J1GQ08"/>
<evidence type="ECO:0000256" key="3">
    <source>
        <dbReference type="ARBA" id="ARBA00022475"/>
    </source>
</evidence>
<dbReference type="GO" id="GO:0005886">
    <property type="term" value="C:plasma membrane"/>
    <property type="evidence" value="ECO:0007669"/>
    <property type="project" value="UniProtKB-SubCell"/>
</dbReference>
<reference evidence="10 11" key="1">
    <citation type="submission" date="2015-05" db="EMBL/GenBank/DDBJ databases">
        <title>Photobacterium galathea sp. nov.</title>
        <authorList>
            <person name="Machado H."/>
            <person name="Gram L."/>
        </authorList>
    </citation>
    <scope>NUCLEOTIDE SEQUENCE [LARGE SCALE GENOMIC DNA]</scope>
    <source>
        <strain evidence="10 11">DSM 25995</strain>
    </source>
</reference>
<dbReference type="RefSeq" id="WP_047873292.1">
    <property type="nucleotide sequence ID" value="NZ_BMYC01000001.1"/>
</dbReference>
<feature type="transmembrane region" description="Helical" evidence="7">
    <location>
        <begin position="36"/>
        <end position="56"/>
    </location>
</feature>
<feature type="transmembrane region" description="Helical" evidence="7">
    <location>
        <begin position="130"/>
        <end position="151"/>
    </location>
</feature>
<evidence type="ECO:0000256" key="2">
    <source>
        <dbReference type="ARBA" id="ARBA00010792"/>
    </source>
</evidence>
<comment type="subcellular location">
    <subcellularLocation>
        <location evidence="1">Cell membrane</location>
        <topology evidence="1">Multi-pass membrane protein</topology>
    </subcellularLocation>
</comment>
<dbReference type="Proteomes" id="UP000036426">
    <property type="component" value="Unassembled WGS sequence"/>
</dbReference>
<keyword evidence="3" id="KW-1003">Cell membrane</keyword>
<keyword evidence="4 7" id="KW-0812">Transmembrane</keyword>
<comment type="caution">
    <text evidence="10">The sequence shown here is derived from an EMBL/GenBank/DDBJ whole genome shotgun (WGS) entry which is preliminary data.</text>
</comment>
<dbReference type="Pfam" id="PF09335">
    <property type="entry name" value="VTT_dom"/>
    <property type="match status" value="1"/>
</dbReference>
<dbReference type="InterPro" id="IPR032816">
    <property type="entry name" value="VTT_dom"/>
</dbReference>
<dbReference type="Pfam" id="PF14067">
    <property type="entry name" value="LssY_C"/>
    <property type="match status" value="1"/>
</dbReference>
<evidence type="ECO:0000259" key="9">
    <source>
        <dbReference type="Pfam" id="PF14067"/>
    </source>
</evidence>
<evidence type="ECO:0000256" key="6">
    <source>
        <dbReference type="ARBA" id="ARBA00023136"/>
    </source>
</evidence>
<evidence type="ECO:0000313" key="10">
    <source>
        <dbReference type="EMBL" id="KLV01838.1"/>
    </source>
</evidence>
<evidence type="ECO:0000256" key="7">
    <source>
        <dbReference type="SAM" id="Phobius"/>
    </source>
</evidence>
<keyword evidence="11" id="KW-1185">Reference proteome</keyword>
<dbReference type="PATRIC" id="fig|754436.4.peg.1129"/>
<keyword evidence="6 7" id="KW-0472">Membrane</keyword>
<evidence type="ECO:0000259" key="8">
    <source>
        <dbReference type="Pfam" id="PF09335"/>
    </source>
</evidence>
<dbReference type="OrthoDB" id="948134at2"/>
<evidence type="ECO:0000256" key="1">
    <source>
        <dbReference type="ARBA" id="ARBA00004651"/>
    </source>
</evidence>
<evidence type="ECO:0000313" key="11">
    <source>
        <dbReference type="Proteomes" id="UP000036426"/>
    </source>
</evidence>
<proteinExistence type="inferred from homology"/>
<name>A0A0J1GQ08_9GAMM</name>
<protein>
    <submittedName>
        <fullName evidence="10">Uncharacterized protein</fullName>
    </submittedName>
</protein>
<keyword evidence="5 7" id="KW-1133">Transmembrane helix</keyword>
<evidence type="ECO:0000256" key="5">
    <source>
        <dbReference type="ARBA" id="ARBA00022989"/>
    </source>
</evidence>
<dbReference type="PANTHER" id="PTHR30353">
    <property type="entry name" value="INNER MEMBRANE PROTEIN DEDA-RELATED"/>
    <property type="match status" value="1"/>
</dbReference>